<evidence type="ECO:0000313" key="3">
    <source>
        <dbReference type="Proteomes" id="UP000182894"/>
    </source>
</evidence>
<keyword evidence="1" id="KW-0472">Membrane</keyword>
<gene>
    <name evidence="2" type="ORF">SAMN05216605_106178</name>
</gene>
<feature type="transmembrane region" description="Helical" evidence="1">
    <location>
        <begin position="29"/>
        <end position="46"/>
    </location>
</feature>
<reference evidence="3" key="1">
    <citation type="submission" date="2016-10" db="EMBL/GenBank/DDBJ databases">
        <authorList>
            <person name="Varghese N."/>
            <person name="Submissions S."/>
        </authorList>
    </citation>
    <scope>NUCLEOTIDE SEQUENCE [LARGE SCALE GENOMIC DNA]</scope>
    <source>
        <strain evidence="3">ATCC 700689</strain>
    </source>
</reference>
<protein>
    <submittedName>
        <fullName evidence="2">Uncharacterized protein</fullName>
    </submittedName>
</protein>
<accession>A0A1G8C8U0</accession>
<dbReference type="STRING" id="89065.SAMN05216605_106178"/>
<keyword evidence="1" id="KW-1133">Transmembrane helix</keyword>
<dbReference type="AlphaFoldDB" id="A0A1G8C8U0"/>
<keyword evidence="1" id="KW-0812">Transmembrane</keyword>
<feature type="transmembrane region" description="Helical" evidence="1">
    <location>
        <begin position="6"/>
        <end position="22"/>
    </location>
</feature>
<dbReference type="EMBL" id="FNCO01000006">
    <property type="protein sequence ID" value="SDH41805.1"/>
    <property type="molecule type" value="Genomic_DNA"/>
</dbReference>
<organism evidence="2 3">
    <name type="scientific">Pseudomonas abietaniphila</name>
    <dbReference type="NCBI Taxonomy" id="89065"/>
    <lineage>
        <taxon>Bacteria</taxon>
        <taxon>Pseudomonadati</taxon>
        <taxon>Pseudomonadota</taxon>
        <taxon>Gammaproteobacteria</taxon>
        <taxon>Pseudomonadales</taxon>
        <taxon>Pseudomonadaceae</taxon>
        <taxon>Pseudomonas</taxon>
    </lineage>
</organism>
<evidence type="ECO:0000313" key="2">
    <source>
        <dbReference type="EMBL" id="SDH41805.1"/>
    </source>
</evidence>
<dbReference type="Proteomes" id="UP000182894">
    <property type="component" value="Unassembled WGS sequence"/>
</dbReference>
<proteinExistence type="predicted"/>
<evidence type="ECO:0000256" key="1">
    <source>
        <dbReference type="SAM" id="Phobius"/>
    </source>
</evidence>
<sequence length="78" mass="9028">MTVPMIVGLGMTISLALIYKLKPRFWRKWLGLMMLTTGVIAFFKLFDKSHELFAALLMLFNSGYSLFSARDQFTKEED</sequence>
<name>A0A1G8C8U0_9PSED</name>
<dbReference type="OrthoDB" id="6904869at2"/>
<keyword evidence="3" id="KW-1185">Reference proteome</keyword>
<dbReference type="RefSeq" id="WP_143024375.1">
    <property type="nucleotide sequence ID" value="NZ_FNCO01000006.1"/>
</dbReference>